<evidence type="ECO:0000256" key="3">
    <source>
        <dbReference type="SAM" id="MobiDB-lite"/>
    </source>
</evidence>
<name>A0ABR2GV83_9EUKA</name>
<accession>A0ABR2GV83</accession>
<evidence type="ECO:0000259" key="4">
    <source>
        <dbReference type="PROSITE" id="PS50004"/>
    </source>
</evidence>
<dbReference type="SMART" id="SM00239">
    <property type="entry name" value="C2"/>
    <property type="match status" value="2"/>
</dbReference>
<dbReference type="EMBL" id="JAPFFF010000058">
    <property type="protein sequence ID" value="KAK8837839.1"/>
    <property type="molecule type" value="Genomic_DNA"/>
</dbReference>
<feature type="domain" description="C2" evidence="4">
    <location>
        <begin position="114"/>
        <end position="238"/>
    </location>
</feature>
<dbReference type="CDD" id="cd00030">
    <property type="entry name" value="C2"/>
    <property type="match status" value="2"/>
</dbReference>
<dbReference type="InterPro" id="IPR035892">
    <property type="entry name" value="C2_domain_sf"/>
</dbReference>
<dbReference type="PANTHER" id="PTHR45911">
    <property type="entry name" value="C2 DOMAIN-CONTAINING PROTEIN"/>
    <property type="match status" value="1"/>
</dbReference>
<evidence type="ECO:0000256" key="1">
    <source>
        <dbReference type="ARBA" id="ARBA00022723"/>
    </source>
</evidence>
<evidence type="ECO:0000313" key="5">
    <source>
        <dbReference type="EMBL" id="KAK8837839.1"/>
    </source>
</evidence>
<reference evidence="5 6" key="1">
    <citation type="submission" date="2024-04" db="EMBL/GenBank/DDBJ databases">
        <title>Tritrichomonas musculus Genome.</title>
        <authorList>
            <person name="Alves-Ferreira E."/>
            <person name="Grigg M."/>
            <person name="Lorenzi H."/>
            <person name="Galac M."/>
        </authorList>
    </citation>
    <scope>NUCLEOTIDE SEQUENCE [LARGE SCALE GENOMIC DNA]</scope>
    <source>
        <strain evidence="5 6">EAF2021</strain>
    </source>
</reference>
<dbReference type="PANTHER" id="PTHR45911:SF4">
    <property type="entry name" value="MULTIPLE C2 AND TRANSMEMBRANE DOMAIN-CONTAINING PROTEIN"/>
    <property type="match status" value="1"/>
</dbReference>
<organism evidence="5 6">
    <name type="scientific">Tritrichomonas musculus</name>
    <dbReference type="NCBI Taxonomy" id="1915356"/>
    <lineage>
        <taxon>Eukaryota</taxon>
        <taxon>Metamonada</taxon>
        <taxon>Parabasalia</taxon>
        <taxon>Tritrichomonadida</taxon>
        <taxon>Tritrichomonadidae</taxon>
        <taxon>Tritrichomonas</taxon>
    </lineage>
</organism>
<feature type="domain" description="C2" evidence="4">
    <location>
        <begin position="1"/>
        <end position="102"/>
    </location>
</feature>
<dbReference type="PROSITE" id="PS50004">
    <property type="entry name" value="C2"/>
    <property type="match status" value="2"/>
</dbReference>
<keyword evidence="6" id="KW-1185">Reference proteome</keyword>
<keyword evidence="1" id="KW-0479">Metal-binding</keyword>
<dbReference type="PRINTS" id="PR00360">
    <property type="entry name" value="C2DOMAIN"/>
</dbReference>
<feature type="region of interest" description="Disordered" evidence="3">
    <location>
        <begin position="284"/>
        <end position="310"/>
    </location>
</feature>
<dbReference type="InterPro" id="IPR000008">
    <property type="entry name" value="C2_dom"/>
</dbReference>
<keyword evidence="2" id="KW-0106">Calcium</keyword>
<protein>
    <submittedName>
        <fullName evidence="5">Synaptotagmin-2</fullName>
    </submittedName>
</protein>
<proteinExistence type="predicted"/>
<comment type="caution">
    <text evidence="5">The sequence shown here is derived from an EMBL/GenBank/DDBJ whole genome shotgun (WGS) entry which is preliminary data.</text>
</comment>
<gene>
    <name evidence="5" type="ORF">M9Y10_036377</name>
</gene>
<sequence>MELHIKVIEARNVPAADLNGKSDPYVSLSTEKTKSPYQKTKVLKKTLSPKWDEEFTIKVNFVSDILSVVLYDHDTLSADDKLGLMDIRIHDLNIGLVEDRWYKMNPPKKSKPQPEIHLITHLTYEGQVAWKNLNLLFIDCMVRVIEAKNLPKMDADDSDPYCQVTISTDTEKWCSTKTIKNNNNPKWDESFLFWVTNPTCDRLLFKIYDKDILIDDSIGTLEIPLVSLRVGFPIEKWFDIVPNKNGTNAGQIKLYICMSPKGTQWTGNPTPHPRYEQAFKLHPDGMPKDGFPPEGGKANTFPMPQLPPPQ</sequence>
<dbReference type="Pfam" id="PF00168">
    <property type="entry name" value="C2"/>
    <property type="match status" value="2"/>
</dbReference>
<dbReference type="SUPFAM" id="SSF49562">
    <property type="entry name" value="C2 domain (Calcium/lipid-binding domain, CaLB)"/>
    <property type="match status" value="2"/>
</dbReference>
<evidence type="ECO:0000256" key="2">
    <source>
        <dbReference type="ARBA" id="ARBA00022837"/>
    </source>
</evidence>
<evidence type="ECO:0000313" key="6">
    <source>
        <dbReference type="Proteomes" id="UP001470230"/>
    </source>
</evidence>
<dbReference type="Proteomes" id="UP001470230">
    <property type="component" value="Unassembled WGS sequence"/>
</dbReference>
<dbReference type="Gene3D" id="2.60.40.150">
    <property type="entry name" value="C2 domain"/>
    <property type="match status" value="2"/>
</dbReference>